<dbReference type="PANTHER" id="PTHR47586:SF1">
    <property type="entry name" value="DIRIGENT PROTEIN"/>
    <property type="match status" value="1"/>
</dbReference>
<accession>A0AAD7PFQ5</accession>
<dbReference type="Proteomes" id="UP001163823">
    <property type="component" value="Chromosome 10"/>
</dbReference>
<dbReference type="KEGG" id="qsa:O6P43_024952"/>
<reference evidence="5" key="1">
    <citation type="journal article" date="2023" name="Science">
        <title>Elucidation of the pathway for biosynthesis of saponin adjuvants from the soapbark tree.</title>
        <authorList>
            <person name="Reed J."/>
            <person name="Orme A."/>
            <person name="El-Demerdash A."/>
            <person name="Owen C."/>
            <person name="Martin L.B.B."/>
            <person name="Misra R.C."/>
            <person name="Kikuchi S."/>
            <person name="Rejzek M."/>
            <person name="Martin A.C."/>
            <person name="Harkess A."/>
            <person name="Leebens-Mack J."/>
            <person name="Louveau T."/>
            <person name="Stephenson M.J."/>
            <person name="Osbourn A."/>
        </authorList>
    </citation>
    <scope>NUCLEOTIDE SEQUENCE</scope>
    <source>
        <strain evidence="5">S10</strain>
    </source>
</reference>
<keyword evidence="3 4" id="KW-0964">Secreted</keyword>
<dbReference type="GO" id="GO:0009699">
    <property type="term" value="P:phenylpropanoid biosynthetic process"/>
    <property type="evidence" value="ECO:0007669"/>
    <property type="project" value="UniProtKB-ARBA"/>
</dbReference>
<keyword evidence="6" id="KW-1185">Reference proteome</keyword>
<evidence type="ECO:0000313" key="5">
    <source>
        <dbReference type="EMBL" id="KAJ7953219.1"/>
    </source>
</evidence>
<comment type="similarity">
    <text evidence="1 4">Belongs to the plant dirigent protein family.</text>
</comment>
<evidence type="ECO:0000256" key="1">
    <source>
        <dbReference type="ARBA" id="ARBA00010746"/>
    </source>
</evidence>
<dbReference type="GO" id="GO:0048046">
    <property type="term" value="C:apoplast"/>
    <property type="evidence" value="ECO:0007669"/>
    <property type="project" value="UniProtKB-SubCell"/>
</dbReference>
<sequence length="201" mass="21638">MHVLRIAMALSLQNFVFAIFAIIPIFEANSINSEHHPHDHHHHHGLKSLHFTLFDQETVNKTAFTIVNGVAGAGLSELASPFGTLFVLNDPLTVTANSSSKVVGTSEALTITSSLDGLQGISVAKFTLNLKNHKGSISVVGVTHNLNPSDHPIVGGTGDFLFVQGYITTSPVSFSGLNVIFKIEFHVYWPPYATSAHKGNN</sequence>
<name>A0AAD7PFQ5_QUISA</name>
<evidence type="ECO:0000256" key="2">
    <source>
        <dbReference type="ARBA" id="ARBA00011738"/>
    </source>
</evidence>
<keyword evidence="4" id="KW-0052">Apoplast</keyword>
<evidence type="ECO:0000256" key="3">
    <source>
        <dbReference type="ARBA" id="ARBA00022525"/>
    </source>
</evidence>
<proteinExistence type="inferred from homology"/>
<dbReference type="EMBL" id="JARAOO010000010">
    <property type="protein sequence ID" value="KAJ7953219.1"/>
    <property type="molecule type" value="Genomic_DNA"/>
</dbReference>
<organism evidence="5 6">
    <name type="scientific">Quillaja saponaria</name>
    <name type="common">Soap bark tree</name>
    <dbReference type="NCBI Taxonomy" id="32244"/>
    <lineage>
        <taxon>Eukaryota</taxon>
        <taxon>Viridiplantae</taxon>
        <taxon>Streptophyta</taxon>
        <taxon>Embryophyta</taxon>
        <taxon>Tracheophyta</taxon>
        <taxon>Spermatophyta</taxon>
        <taxon>Magnoliopsida</taxon>
        <taxon>eudicotyledons</taxon>
        <taxon>Gunneridae</taxon>
        <taxon>Pentapetalae</taxon>
        <taxon>rosids</taxon>
        <taxon>fabids</taxon>
        <taxon>Fabales</taxon>
        <taxon>Quillajaceae</taxon>
        <taxon>Quillaja</taxon>
    </lineage>
</organism>
<dbReference type="PANTHER" id="PTHR47586">
    <property type="entry name" value="DIRIGENT PROTEIN"/>
    <property type="match status" value="1"/>
</dbReference>
<dbReference type="Pfam" id="PF03018">
    <property type="entry name" value="Dirigent"/>
    <property type="match status" value="1"/>
</dbReference>
<dbReference type="AlphaFoldDB" id="A0AAD7PFQ5"/>
<dbReference type="Gene3D" id="2.40.480.10">
    <property type="entry name" value="Allene oxide cyclase-like"/>
    <property type="match status" value="1"/>
</dbReference>
<comment type="subunit">
    <text evidence="2 4">Homodimer.</text>
</comment>
<feature type="signal peptide" evidence="4">
    <location>
        <begin position="1"/>
        <end position="18"/>
    </location>
</feature>
<keyword evidence="4" id="KW-0732">Signal</keyword>
<protein>
    <recommendedName>
        <fullName evidence="4">Dirigent protein</fullName>
    </recommendedName>
</protein>
<evidence type="ECO:0000256" key="4">
    <source>
        <dbReference type="RuleBase" id="RU363099"/>
    </source>
</evidence>
<feature type="chain" id="PRO_5041766155" description="Dirigent protein" evidence="4">
    <location>
        <begin position="19"/>
        <end position="201"/>
    </location>
</feature>
<dbReference type="InterPro" id="IPR004265">
    <property type="entry name" value="Dirigent"/>
</dbReference>
<comment type="subcellular location">
    <subcellularLocation>
        <location evidence="4">Secreted</location>
        <location evidence="4">Extracellular space</location>
        <location evidence="4">Apoplast</location>
    </subcellularLocation>
</comment>
<comment type="function">
    <text evidence="4">Dirigent proteins impart stereoselectivity on the phenoxy radical-coupling reaction, yielding optically active lignans from two molecules of coniferyl alcohol in the biosynthesis of lignans, flavonolignans, and alkaloids and thus plays a central role in plant secondary metabolism.</text>
</comment>
<evidence type="ECO:0000313" key="6">
    <source>
        <dbReference type="Proteomes" id="UP001163823"/>
    </source>
</evidence>
<comment type="caution">
    <text evidence="5">The sequence shown here is derived from an EMBL/GenBank/DDBJ whole genome shotgun (WGS) entry which is preliminary data.</text>
</comment>
<gene>
    <name evidence="5" type="ORF">O6P43_024952</name>
</gene>
<dbReference type="InterPro" id="IPR044859">
    <property type="entry name" value="Allene_oxi_cyc_Dirigent"/>
</dbReference>